<evidence type="ECO:0000313" key="3">
    <source>
        <dbReference type="EMBL" id="TCU88399.1"/>
    </source>
</evidence>
<organism evidence="3 4">
    <name type="scientific">Roseateles saccharophilus</name>
    <name type="common">Pseudomonas saccharophila</name>
    <dbReference type="NCBI Taxonomy" id="304"/>
    <lineage>
        <taxon>Bacteria</taxon>
        <taxon>Pseudomonadati</taxon>
        <taxon>Pseudomonadota</taxon>
        <taxon>Betaproteobacteria</taxon>
        <taxon>Burkholderiales</taxon>
        <taxon>Sphaerotilaceae</taxon>
        <taxon>Roseateles</taxon>
    </lineage>
</organism>
<feature type="region of interest" description="Disordered" evidence="1">
    <location>
        <begin position="113"/>
        <end position="143"/>
    </location>
</feature>
<dbReference type="Pfam" id="PF18821">
    <property type="entry name" value="LPD7"/>
    <property type="match status" value="1"/>
</dbReference>
<dbReference type="Proteomes" id="UP000295110">
    <property type="component" value="Unassembled WGS sequence"/>
</dbReference>
<evidence type="ECO:0000256" key="1">
    <source>
        <dbReference type="SAM" id="MobiDB-lite"/>
    </source>
</evidence>
<sequence>MPSRPSAPSLGRAVEPAQRSGSPSPRAPDGAAAERYELRDPVVDVIHRAEHYEDMVARTELLGSKLFVAVAMDGKRTSIEKRDGQWRRGPQRPASAAHAPDAKPVLAQLPEAGPLVSTLPGDTRRPHTAPVEERPTPRQQARDEQAALAARLEAGLLQRYVIRRTTVTVGDATLRRTEYRSRGDRSRVAFTESTFRLATDTNSPSVARSMVDVAEARHWKGLRVSGHEDFKRMVWLEASARGLKTQGFEPTVEDLALLRRESEARRPNRVEHLIGKDDPFKEAQGGGRSAMLAAIEAVLVPEDMPVMTREAEMPAAAEKLAQRVREGQMPRVRIYDKAAPAQRTATVGAQEPQRNPERATTAPRR</sequence>
<proteinExistence type="predicted"/>
<reference evidence="3 4" key="1">
    <citation type="submission" date="2019-03" db="EMBL/GenBank/DDBJ databases">
        <title>Genomic Encyclopedia of Type Strains, Phase IV (KMG-IV): sequencing the most valuable type-strain genomes for metagenomic binning, comparative biology and taxonomic classification.</title>
        <authorList>
            <person name="Goeker M."/>
        </authorList>
    </citation>
    <scope>NUCLEOTIDE SEQUENCE [LARGE SCALE GENOMIC DNA]</scope>
    <source>
        <strain evidence="3 4">DSM 654</strain>
    </source>
</reference>
<dbReference type="EMBL" id="SMBU01000039">
    <property type="protein sequence ID" value="TCU88399.1"/>
    <property type="molecule type" value="Genomic_DNA"/>
</dbReference>
<name>A0A4R3UHH8_ROSSA</name>
<comment type="caution">
    <text evidence="3">The sequence shown here is derived from an EMBL/GenBank/DDBJ whole genome shotgun (WGS) entry which is preliminary data.</text>
</comment>
<keyword evidence="4" id="KW-1185">Reference proteome</keyword>
<feature type="compositionally biased region" description="Basic and acidic residues" evidence="1">
    <location>
        <begin position="122"/>
        <end position="143"/>
    </location>
</feature>
<dbReference type="AlphaFoldDB" id="A0A4R3UHH8"/>
<protein>
    <recommendedName>
        <fullName evidence="2">Large polyvalent protein-associated domain-containing protein</fullName>
    </recommendedName>
</protein>
<gene>
    <name evidence="3" type="ORF">EV671_103925</name>
</gene>
<feature type="domain" description="Large polyvalent protein-associated" evidence="2">
    <location>
        <begin position="178"/>
        <end position="261"/>
    </location>
</feature>
<feature type="region of interest" description="Disordered" evidence="1">
    <location>
        <begin position="79"/>
        <end position="101"/>
    </location>
</feature>
<feature type="region of interest" description="Disordered" evidence="1">
    <location>
        <begin position="1"/>
        <end position="36"/>
    </location>
</feature>
<feature type="region of interest" description="Disordered" evidence="1">
    <location>
        <begin position="336"/>
        <end position="365"/>
    </location>
</feature>
<evidence type="ECO:0000259" key="2">
    <source>
        <dbReference type="Pfam" id="PF18821"/>
    </source>
</evidence>
<evidence type="ECO:0000313" key="4">
    <source>
        <dbReference type="Proteomes" id="UP000295110"/>
    </source>
</evidence>
<dbReference type="InterPro" id="IPR040677">
    <property type="entry name" value="LPD7"/>
</dbReference>
<accession>A0A4R3UHH8</accession>